<keyword evidence="1" id="KW-0732">Signal</keyword>
<proteinExistence type="predicted"/>
<feature type="signal peptide" evidence="1">
    <location>
        <begin position="1"/>
        <end position="20"/>
    </location>
</feature>
<dbReference type="InterPro" id="IPR008969">
    <property type="entry name" value="CarboxyPept-like_regulatory"/>
</dbReference>
<organism evidence="2 3">
    <name type="scientific">Salinimicrobium profundisediminis</name>
    <dbReference type="NCBI Taxonomy" id="2994553"/>
    <lineage>
        <taxon>Bacteria</taxon>
        <taxon>Pseudomonadati</taxon>
        <taxon>Bacteroidota</taxon>
        <taxon>Flavobacteriia</taxon>
        <taxon>Flavobacteriales</taxon>
        <taxon>Flavobacteriaceae</taxon>
        <taxon>Salinimicrobium</taxon>
    </lineage>
</organism>
<keyword evidence="2" id="KW-0121">Carboxypeptidase</keyword>
<dbReference type="AlphaFoldDB" id="A0A9X3I1N6"/>
<dbReference type="GO" id="GO:0004180">
    <property type="term" value="F:carboxypeptidase activity"/>
    <property type="evidence" value="ECO:0007669"/>
    <property type="project" value="UniProtKB-KW"/>
</dbReference>
<reference evidence="2" key="1">
    <citation type="submission" date="2022-11" db="EMBL/GenBank/DDBJ databases">
        <title>Salinimicrobium profundisediminis sp. nov., isolated from deep-sea sediment of the Mariana Trench.</title>
        <authorList>
            <person name="Fu H."/>
        </authorList>
    </citation>
    <scope>NUCLEOTIDE SEQUENCE</scope>
    <source>
        <strain evidence="2">MT39</strain>
    </source>
</reference>
<accession>A0A9X3I1N6</accession>
<keyword evidence="2" id="KW-0378">Hydrolase</keyword>
<name>A0A9X3I1N6_9FLAO</name>
<protein>
    <submittedName>
        <fullName evidence="2">Carboxypeptidase-like regulatory domain-containing protein</fullName>
    </submittedName>
</protein>
<dbReference type="EMBL" id="JAPJDA010000011">
    <property type="protein sequence ID" value="MCX2838117.1"/>
    <property type="molecule type" value="Genomic_DNA"/>
</dbReference>
<comment type="caution">
    <text evidence="2">The sequence shown here is derived from an EMBL/GenBank/DDBJ whole genome shotgun (WGS) entry which is preliminary data.</text>
</comment>
<dbReference type="RefSeq" id="WP_266069374.1">
    <property type="nucleotide sequence ID" value="NZ_JAPJDA010000011.1"/>
</dbReference>
<gene>
    <name evidence="2" type="ORF">OQ279_08110</name>
</gene>
<dbReference type="Proteomes" id="UP001148482">
    <property type="component" value="Unassembled WGS sequence"/>
</dbReference>
<keyword evidence="3" id="KW-1185">Reference proteome</keyword>
<keyword evidence="2" id="KW-0645">Protease</keyword>
<feature type="chain" id="PRO_5040838562" evidence="1">
    <location>
        <begin position="21"/>
        <end position="273"/>
    </location>
</feature>
<evidence type="ECO:0000313" key="3">
    <source>
        <dbReference type="Proteomes" id="UP001148482"/>
    </source>
</evidence>
<evidence type="ECO:0000256" key="1">
    <source>
        <dbReference type="SAM" id="SignalP"/>
    </source>
</evidence>
<dbReference type="SUPFAM" id="SSF49464">
    <property type="entry name" value="Carboxypeptidase regulatory domain-like"/>
    <property type="match status" value="1"/>
</dbReference>
<dbReference type="Pfam" id="PF13715">
    <property type="entry name" value="CarbopepD_reg_2"/>
    <property type="match status" value="1"/>
</dbReference>
<evidence type="ECO:0000313" key="2">
    <source>
        <dbReference type="EMBL" id="MCX2838117.1"/>
    </source>
</evidence>
<sequence>MKKSISALVVSLCLSLSAFSQEIEISGLLIDSETNNPVEFANMGVVNKNKGTVSNLDGKFKIKFPKAFASDSLTISHVNYQTVRIPIKTSKNLVIQLQPNENKLSEVIVTNRKKKNKKIGVKSYNPLLWVSTISTEMDVIESAKQIKIPNNKTVRVKDVNFYMRRGFEADSAYIRINFYENLDDRPGDRIIFKNIIQRKLIEQGWVNIDLTKYSVYLEEDFFVGVEIIPDAKKPRKVFMGAILTKGNAYMRGSSLGKWEEVEGAQSINVEVEY</sequence>